<keyword evidence="1" id="KW-1133">Transmembrane helix</keyword>
<keyword evidence="3" id="KW-1185">Reference proteome</keyword>
<reference evidence="2" key="1">
    <citation type="submission" date="2023-06" db="EMBL/GenBank/DDBJ databases">
        <title>Reference genome for the Northern bat (Eptesicus nilssonii), a most northern bat species.</title>
        <authorList>
            <person name="Laine V.N."/>
            <person name="Pulliainen A.T."/>
            <person name="Lilley T.M."/>
        </authorList>
    </citation>
    <scope>NUCLEOTIDE SEQUENCE</scope>
    <source>
        <strain evidence="2">BLF_Eptnil</strain>
        <tissue evidence="2">Kidney</tissue>
    </source>
</reference>
<dbReference type="Proteomes" id="UP001177744">
    <property type="component" value="Unassembled WGS sequence"/>
</dbReference>
<keyword evidence="1" id="KW-0472">Membrane</keyword>
<dbReference type="SUPFAM" id="SSF81321">
    <property type="entry name" value="Family A G protein-coupled receptor-like"/>
    <property type="match status" value="1"/>
</dbReference>
<evidence type="ECO:0000313" key="3">
    <source>
        <dbReference type="Proteomes" id="UP001177744"/>
    </source>
</evidence>
<organism evidence="2 3">
    <name type="scientific">Cnephaeus nilssonii</name>
    <name type="common">Northern bat</name>
    <name type="synonym">Eptesicus nilssonii</name>
    <dbReference type="NCBI Taxonomy" id="3371016"/>
    <lineage>
        <taxon>Eukaryota</taxon>
        <taxon>Metazoa</taxon>
        <taxon>Chordata</taxon>
        <taxon>Craniata</taxon>
        <taxon>Vertebrata</taxon>
        <taxon>Euteleostomi</taxon>
        <taxon>Mammalia</taxon>
        <taxon>Eutheria</taxon>
        <taxon>Laurasiatheria</taxon>
        <taxon>Chiroptera</taxon>
        <taxon>Yangochiroptera</taxon>
        <taxon>Vespertilionidae</taxon>
        <taxon>Cnephaeus</taxon>
    </lineage>
</organism>
<protein>
    <submittedName>
        <fullName evidence="2">Uncharacterized protein</fullName>
    </submittedName>
</protein>
<comment type="caution">
    <text evidence="2">The sequence shown here is derived from an EMBL/GenBank/DDBJ whole genome shotgun (WGS) entry which is preliminary data.</text>
</comment>
<sequence>MLKLALGNTFLNEMLVLTVAVLLMMIPFLLTLGSYSKIMSTTMKSPTHETPRKKHQKKI</sequence>
<feature type="transmembrane region" description="Helical" evidence="1">
    <location>
        <begin position="14"/>
        <end position="35"/>
    </location>
</feature>
<evidence type="ECO:0000313" key="2">
    <source>
        <dbReference type="EMBL" id="KAK1335761.1"/>
    </source>
</evidence>
<name>A0AA40LJH6_CNENI</name>
<accession>A0AA40LJH6</accession>
<gene>
    <name evidence="2" type="ORF">QTO34_003556</name>
</gene>
<keyword evidence="1" id="KW-0812">Transmembrane</keyword>
<dbReference type="EMBL" id="JAULJE010000013">
    <property type="protein sequence ID" value="KAK1335761.1"/>
    <property type="molecule type" value="Genomic_DNA"/>
</dbReference>
<evidence type="ECO:0000256" key="1">
    <source>
        <dbReference type="SAM" id="Phobius"/>
    </source>
</evidence>
<proteinExistence type="predicted"/>
<dbReference type="AlphaFoldDB" id="A0AA40LJH6"/>